<gene>
    <name evidence="1" type="ORF">ACFSW8_17325</name>
</gene>
<accession>A0ABW4ZF88</accession>
<keyword evidence="2" id="KW-1185">Reference proteome</keyword>
<name>A0ABW4ZF88_9BACT</name>
<proteinExistence type="predicted"/>
<reference evidence="2" key="1">
    <citation type="journal article" date="2019" name="Int. J. Syst. Evol. Microbiol.">
        <title>The Global Catalogue of Microorganisms (GCM) 10K type strain sequencing project: providing services to taxonomists for standard genome sequencing and annotation.</title>
        <authorList>
            <consortium name="The Broad Institute Genomics Platform"/>
            <consortium name="The Broad Institute Genome Sequencing Center for Infectious Disease"/>
            <person name="Wu L."/>
            <person name="Ma J."/>
        </authorList>
    </citation>
    <scope>NUCLEOTIDE SEQUENCE [LARGE SCALE GENOMIC DNA]</scope>
    <source>
        <strain evidence="2">CCUG 57942</strain>
    </source>
</reference>
<comment type="caution">
    <text evidence="1">The sequence shown here is derived from an EMBL/GenBank/DDBJ whole genome shotgun (WGS) entry which is preliminary data.</text>
</comment>
<dbReference type="EMBL" id="JBHUJB010000089">
    <property type="protein sequence ID" value="MFD2160669.1"/>
    <property type="molecule type" value="Genomic_DNA"/>
</dbReference>
<protein>
    <recommendedName>
        <fullName evidence="3">IrrE N-terminal-like domain-containing protein</fullName>
    </recommendedName>
</protein>
<dbReference type="RefSeq" id="WP_377085528.1">
    <property type="nucleotide sequence ID" value="NZ_JBHSJL010000002.1"/>
</dbReference>
<evidence type="ECO:0008006" key="3">
    <source>
        <dbReference type="Google" id="ProtNLM"/>
    </source>
</evidence>
<dbReference type="Proteomes" id="UP001597389">
    <property type="component" value="Unassembled WGS sequence"/>
</dbReference>
<organism evidence="1 2">
    <name type="scientific">Rubritalea tangerina</name>
    <dbReference type="NCBI Taxonomy" id="430798"/>
    <lineage>
        <taxon>Bacteria</taxon>
        <taxon>Pseudomonadati</taxon>
        <taxon>Verrucomicrobiota</taxon>
        <taxon>Verrucomicrobiia</taxon>
        <taxon>Verrucomicrobiales</taxon>
        <taxon>Rubritaleaceae</taxon>
        <taxon>Rubritalea</taxon>
    </lineage>
</organism>
<evidence type="ECO:0000313" key="1">
    <source>
        <dbReference type="EMBL" id="MFD2160669.1"/>
    </source>
</evidence>
<evidence type="ECO:0000313" key="2">
    <source>
        <dbReference type="Proteomes" id="UP001597389"/>
    </source>
</evidence>
<sequence length="168" mass="18106">MNQQPILDTILAFLKNKGIPHKLSPIADDCFLPGIMIVDGTLIIDQDKLSYPGDILHEAGHIAVTAPSERNTLSGKITGSPAEEMAAMAWSYAAAIALDIDPHIVFHPDGYKGGGAHLAEQYAAEAAGHNVCAPGVPMLQWFCMTQSFPNMDQWLRTLDDPTQALPNT</sequence>